<dbReference type="RefSeq" id="WP_179540262.1">
    <property type="nucleotide sequence ID" value="NZ_BAAALL010000003.1"/>
</dbReference>
<gene>
    <name evidence="5" type="ORF">HNR09_000093</name>
</gene>
<dbReference type="Gene3D" id="3.40.190.10">
    <property type="entry name" value="Periplasmic binding protein-like II"/>
    <property type="match status" value="1"/>
</dbReference>
<comment type="similarity">
    <text evidence="2">Belongs to the bacterial solute-binding protein 1 family.</text>
</comment>
<dbReference type="PROSITE" id="PS51257">
    <property type="entry name" value="PROKAR_LIPOPROTEIN"/>
    <property type="match status" value="1"/>
</dbReference>
<comment type="caution">
    <text evidence="5">The sequence shown here is derived from an EMBL/GenBank/DDBJ whole genome shotgun (WGS) entry which is preliminary data.</text>
</comment>
<keyword evidence="3" id="KW-0813">Transport</keyword>
<dbReference type="GO" id="GO:0030313">
    <property type="term" value="C:cell envelope"/>
    <property type="evidence" value="ECO:0007669"/>
    <property type="project" value="UniProtKB-SubCell"/>
</dbReference>
<dbReference type="PANTHER" id="PTHR43649:SF31">
    <property type="entry name" value="SN-GLYCEROL-3-PHOSPHATE-BINDING PERIPLASMIC PROTEIN UGPB"/>
    <property type="match status" value="1"/>
</dbReference>
<protein>
    <submittedName>
        <fullName evidence="5">Multiple sugar transport system substrate-binding protein</fullName>
    </submittedName>
</protein>
<dbReference type="InterPro" id="IPR050490">
    <property type="entry name" value="Bact_solute-bd_prot1"/>
</dbReference>
<dbReference type="SUPFAM" id="SSF53850">
    <property type="entry name" value="Periplasmic binding protein-like II"/>
    <property type="match status" value="1"/>
</dbReference>
<evidence type="ECO:0000313" key="6">
    <source>
        <dbReference type="Proteomes" id="UP000535437"/>
    </source>
</evidence>
<accession>A0A7Z0GIL5</accession>
<proteinExistence type="inferred from homology"/>
<evidence type="ECO:0000256" key="1">
    <source>
        <dbReference type="ARBA" id="ARBA00004196"/>
    </source>
</evidence>
<keyword evidence="5" id="KW-0762">Sugar transport</keyword>
<organism evidence="5 6">
    <name type="scientific">Nesterenkonia xinjiangensis</name>
    <dbReference type="NCBI Taxonomy" id="225327"/>
    <lineage>
        <taxon>Bacteria</taxon>
        <taxon>Bacillati</taxon>
        <taxon>Actinomycetota</taxon>
        <taxon>Actinomycetes</taxon>
        <taxon>Micrococcales</taxon>
        <taxon>Micrococcaceae</taxon>
        <taxon>Nesterenkonia</taxon>
    </lineage>
</organism>
<dbReference type="InterPro" id="IPR006059">
    <property type="entry name" value="SBP"/>
</dbReference>
<comment type="subcellular location">
    <subcellularLocation>
        <location evidence="1">Cell envelope</location>
    </subcellularLocation>
</comment>
<dbReference type="Pfam" id="PF13416">
    <property type="entry name" value="SBP_bac_8"/>
    <property type="match status" value="1"/>
</dbReference>
<keyword evidence="6" id="KW-1185">Reference proteome</keyword>
<name>A0A7Z0GIL5_9MICC</name>
<dbReference type="Proteomes" id="UP000535437">
    <property type="component" value="Unassembled WGS sequence"/>
</dbReference>
<dbReference type="CDD" id="cd13585">
    <property type="entry name" value="PBP2_TMBP_like"/>
    <property type="match status" value="1"/>
</dbReference>
<evidence type="ECO:0000256" key="3">
    <source>
        <dbReference type="ARBA" id="ARBA00022448"/>
    </source>
</evidence>
<evidence type="ECO:0000256" key="4">
    <source>
        <dbReference type="ARBA" id="ARBA00022729"/>
    </source>
</evidence>
<evidence type="ECO:0000313" key="5">
    <source>
        <dbReference type="EMBL" id="NYJ76682.1"/>
    </source>
</evidence>
<sequence>MRGSQAPRHAARSAGLGLAAALAVTATGCGVAVGDDSVDLDYWLWDANQLLPYQQCVDAFEEENPDVRVRISQYGFDDYWMKLTAGFVAGTAPDVFTDHLSRYPEYVQRDLLLDLDSLDATAAVDADEFQEGLADLWVGQDGGWYGMPKDFDTVAVFYNETMLSEAGLTPEDLQDLDWNPQDGGSFEEVVARLTVDSQGHRGDEEEFDPDDVVTYGLASQGSGGTSGQTMWSWTAGSTGWRFTDTDVWGQEYNFDDPRLHESLDWLFGFVDKGYLASYEEVGGDANAQQQLGSGQAAMTTDGSWMINSYTRLDGVDVGIAGLPSGPTGHPVSMYNGLADSISADTDHPQEAARLVAFLGSETCQNIVGDAAVVLPARPASTDRAVEAFAERGIDVSPFTDLVEEQHTMFYPVTDQFGAIDALMTPAMDEIYIGGRDAETLADLNERVNAMLE</sequence>
<dbReference type="PANTHER" id="PTHR43649">
    <property type="entry name" value="ARABINOSE-BINDING PROTEIN-RELATED"/>
    <property type="match status" value="1"/>
</dbReference>
<dbReference type="EMBL" id="JACCFY010000001">
    <property type="protein sequence ID" value="NYJ76682.1"/>
    <property type="molecule type" value="Genomic_DNA"/>
</dbReference>
<reference evidence="5 6" key="1">
    <citation type="submission" date="2020-07" db="EMBL/GenBank/DDBJ databases">
        <title>Sequencing the genomes of 1000 actinobacteria strains.</title>
        <authorList>
            <person name="Klenk H.-P."/>
        </authorList>
    </citation>
    <scope>NUCLEOTIDE SEQUENCE [LARGE SCALE GENOMIC DNA]</scope>
    <source>
        <strain evidence="5 6">DSM 15475</strain>
    </source>
</reference>
<keyword evidence="4" id="KW-0732">Signal</keyword>
<evidence type="ECO:0000256" key="2">
    <source>
        <dbReference type="ARBA" id="ARBA00008520"/>
    </source>
</evidence>
<dbReference type="AlphaFoldDB" id="A0A7Z0GIL5"/>